<keyword evidence="5 12" id="KW-0552">Olfaction</keyword>
<dbReference type="Ensembl" id="ENSLLET00000009906.1">
    <property type="protein sequence ID" value="ENSLLEP00000009544.1"/>
    <property type="gene ID" value="ENSLLEG00000006078.1"/>
</dbReference>
<dbReference type="CDD" id="cd13954">
    <property type="entry name" value="7tmA_OR"/>
    <property type="match status" value="1"/>
</dbReference>
<organism evidence="14 15">
    <name type="scientific">Leptobrachium leishanense</name>
    <name type="common">Leishan spiny toad</name>
    <dbReference type="NCBI Taxonomy" id="445787"/>
    <lineage>
        <taxon>Eukaryota</taxon>
        <taxon>Metazoa</taxon>
        <taxon>Chordata</taxon>
        <taxon>Craniata</taxon>
        <taxon>Vertebrata</taxon>
        <taxon>Euteleostomi</taxon>
        <taxon>Amphibia</taxon>
        <taxon>Batrachia</taxon>
        <taxon>Anura</taxon>
        <taxon>Pelobatoidea</taxon>
        <taxon>Megophryidae</taxon>
        <taxon>Leptobrachium</taxon>
    </lineage>
</organism>
<dbReference type="Gene3D" id="1.20.1070.10">
    <property type="entry name" value="Rhodopsin 7-helix transmembrane proteins"/>
    <property type="match status" value="1"/>
</dbReference>
<evidence type="ECO:0000313" key="14">
    <source>
        <dbReference type="Ensembl" id="ENSLLEP00000009544.1"/>
    </source>
</evidence>
<dbReference type="Proteomes" id="UP000694569">
    <property type="component" value="Unplaced"/>
</dbReference>
<keyword evidence="7 11" id="KW-0297">G-protein coupled receptor</keyword>
<dbReference type="GeneTree" id="ENSGT01140000282496"/>
<keyword evidence="3 12" id="KW-0716">Sensory transduction</keyword>
<keyword evidence="8 12" id="KW-0472">Membrane</keyword>
<evidence type="ECO:0000259" key="13">
    <source>
        <dbReference type="PROSITE" id="PS50262"/>
    </source>
</evidence>
<evidence type="ECO:0000256" key="5">
    <source>
        <dbReference type="ARBA" id="ARBA00022725"/>
    </source>
</evidence>
<evidence type="ECO:0000256" key="6">
    <source>
        <dbReference type="ARBA" id="ARBA00022989"/>
    </source>
</evidence>
<dbReference type="Pfam" id="PF13853">
    <property type="entry name" value="7tm_4"/>
    <property type="match status" value="1"/>
</dbReference>
<dbReference type="PROSITE" id="PS50262">
    <property type="entry name" value="G_PROTEIN_RECEP_F1_2"/>
    <property type="match status" value="1"/>
</dbReference>
<dbReference type="GO" id="GO:0005886">
    <property type="term" value="C:plasma membrane"/>
    <property type="evidence" value="ECO:0007669"/>
    <property type="project" value="UniProtKB-SubCell"/>
</dbReference>
<dbReference type="GO" id="GO:0004930">
    <property type="term" value="F:G protein-coupled receptor activity"/>
    <property type="evidence" value="ECO:0007669"/>
    <property type="project" value="UniProtKB-KW"/>
</dbReference>
<evidence type="ECO:0000256" key="3">
    <source>
        <dbReference type="ARBA" id="ARBA00022606"/>
    </source>
</evidence>
<evidence type="ECO:0000256" key="8">
    <source>
        <dbReference type="ARBA" id="ARBA00023136"/>
    </source>
</evidence>
<keyword evidence="6 12" id="KW-1133">Transmembrane helix</keyword>
<dbReference type="PRINTS" id="PR00245">
    <property type="entry name" value="OLFACTORYR"/>
</dbReference>
<dbReference type="InterPro" id="IPR000276">
    <property type="entry name" value="GPCR_Rhodpsn"/>
</dbReference>
<sequence>MAFMESRNRSTVTHFTLLGFSGDPNVQIVLFLIFLFIYVVLLVANILLILVVTIDCRLHNPMYFFLVNLSIVNIGGPSVTVPRMLVEFVSGNKSIVFAACVTEIFFSLVLGGCECLLLVFMAYDRYVAICNPLHYNTIMNRSVCALMIAVTWTVSFATSSLNIFFLCRLTFCGSNIINHFLCSYTSLIFLSCSDTSALDFMIFLGSTTLLLVPFLLILLSYYKIISSIKGIDSRQYKAFSSCTPHLIVVILYYGTAVIIFMRPKVSVDGNRNKVLSVFYVITIPMLNPLIYSLRNKDVHRALRKLFRLQ</sequence>
<feature type="transmembrane region" description="Helical" evidence="12">
    <location>
        <begin position="243"/>
        <end position="262"/>
    </location>
</feature>
<dbReference type="OrthoDB" id="5967898at2759"/>
<comment type="similarity">
    <text evidence="11">Belongs to the G-protein coupled receptor 1 family.</text>
</comment>
<feature type="transmembrane region" description="Helical" evidence="12">
    <location>
        <begin position="94"/>
        <end position="123"/>
    </location>
</feature>
<evidence type="ECO:0000256" key="12">
    <source>
        <dbReference type="RuleBase" id="RU363047"/>
    </source>
</evidence>
<feature type="transmembrane region" description="Helical" evidence="12">
    <location>
        <begin position="200"/>
        <end position="222"/>
    </location>
</feature>
<dbReference type="PANTHER" id="PTHR26453">
    <property type="entry name" value="OLFACTORY RECEPTOR"/>
    <property type="match status" value="1"/>
</dbReference>
<reference evidence="14" key="2">
    <citation type="submission" date="2025-09" db="UniProtKB">
        <authorList>
            <consortium name="Ensembl"/>
        </authorList>
    </citation>
    <scope>IDENTIFICATION</scope>
</reference>
<keyword evidence="4 11" id="KW-0812">Transmembrane</keyword>
<dbReference type="PRINTS" id="PR00237">
    <property type="entry name" value="GPCRRHODOPSN"/>
</dbReference>
<feature type="transmembrane region" description="Helical" evidence="12">
    <location>
        <begin position="63"/>
        <end position="82"/>
    </location>
</feature>
<keyword evidence="10 11" id="KW-0807">Transducer</keyword>
<feature type="transmembrane region" description="Helical" evidence="12">
    <location>
        <begin position="143"/>
        <end position="165"/>
    </location>
</feature>
<evidence type="ECO:0000313" key="15">
    <source>
        <dbReference type="Proteomes" id="UP000694569"/>
    </source>
</evidence>
<protein>
    <recommendedName>
        <fullName evidence="12">Olfactory receptor</fullName>
    </recommendedName>
</protein>
<name>A0A8C5M4V9_9ANUR</name>
<comment type="subcellular location">
    <subcellularLocation>
        <location evidence="1 12">Cell membrane</location>
        <topology evidence="1 12">Multi-pass membrane protein</topology>
    </subcellularLocation>
</comment>
<evidence type="ECO:0000256" key="1">
    <source>
        <dbReference type="ARBA" id="ARBA00004651"/>
    </source>
</evidence>
<keyword evidence="15" id="KW-1185">Reference proteome</keyword>
<dbReference type="InterPro" id="IPR000725">
    <property type="entry name" value="Olfact_rcpt"/>
</dbReference>
<dbReference type="SUPFAM" id="SSF81321">
    <property type="entry name" value="Family A G protein-coupled receptor-like"/>
    <property type="match status" value="1"/>
</dbReference>
<reference evidence="14" key="1">
    <citation type="submission" date="2025-08" db="UniProtKB">
        <authorList>
            <consortium name="Ensembl"/>
        </authorList>
    </citation>
    <scope>IDENTIFICATION</scope>
</reference>
<dbReference type="FunFam" id="1.20.1070.10:FF:000015">
    <property type="entry name" value="Olfactory receptor"/>
    <property type="match status" value="1"/>
</dbReference>
<evidence type="ECO:0000256" key="9">
    <source>
        <dbReference type="ARBA" id="ARBA00023170"/>
    </source>
</evidence>
<feature type="domain" description="G-protein coupled receptors family 1 profile" evidence="13">
    <location>
        <begin position="44"/>
        <end position="291"/>
    </location>
</feature>
<dbReference type="GO" id="GO:0004984">
    <property type="term" value="F:olfactory receptor activity"/>
    <property type="evidence" value="ECO:0007669"/>
    <property type="project" value="InterPro"/>
</dbReference>
<evidence type="ECO:0000256" key="4">
    <source>
        <dbReference type="ARBA" id="ARBA00022692"/>
    </source>
</evidence>
<dbReference type="PROSITE" id="PS00237">
    <property type="entry name" value="G_PROTEIN_RECEP_F1_1"/>
    <property type="match status" value="1"/>
</dbReference>
<evidence type="ECO:0000256" key="10">
    <source>
        <dbReference type="ARBA" id="ARBA00023224"/>
    </source>
</evidence>
<feature type="transmembrane region" description="Helical" evidence="12">
    <location>
        <begin position="274"/>
        <end position="293"/>
    </location>
</feature>
<evidence type="ECO:0000256" key="7">
    <source>
        <dbReference type="ARBA" id="ARBA00023040"/>
    </source>
</evidence>
<evidence type="ECO:0000256" key="11">
    <source>
        <dbReference type="RuleBase" id="RU000688"/>
    </source>
</evidence>
<keyword evidence="2 12" id="KW-1003">Cell membrane</keyword>
<accession>A0A8C5M4V9</accession>
<keyword evidence="9 11" id="KW-0675">Receptor</keyword>
<dbReference type="AlphaFoldDB" id="A0A8C5M4V9"/>
<feature type="transmembrane region" description="Helical" evidence="12">
    <location>
        <begin position="28"/>
        <end position="51"/>
    </location>
</feature>
<proteinExistence type="inferred from homology"/>
<evidence type="ECO:0000256" key="2">
    <source>
        <dbReference type="ARBA" id="ARBA00022475"/>
    </source>
</evidence>
<dbReference type="InterPro" id="IPR017452">
    <property type="entry name" value="GPCR_Rhodpsn_7TM"/>
</dbReference>